<dbReference type="RefSeq" id="WP_132140583.1">
    <property type="nucleotide sequence ID" value="NZ_SLTU01000001.1"/>
</dbReference>
<proteinExistence type="predicted"/>
<dbReference type="Proteomes" id="UP000294527">
    <property type="component" value="Unassembled WGS sequence"/>
</dbReference>
<keyword evidence="1" id="KW-0472">Membrane</keyword>
<organism evidence="2 3">
    <name type="scientific">Phocaeicola dorei</name>
    <dbReference type="NCBI Taxonomy" id="357276"/>
    <lineage>
        <taxon>Bacteria</taxon>
        <taxon>Pseudomonadati</taxon>
        <taxon>Bacteroidota</taxon>
        <taxon>Bacteroidia</taxon>
        <taxon>Bacteroidales</taxon>
        <taxon>Bacteroidaceae</taxon>
        <taxon>Phocaeicola</taxon>
    </lineage>
</organism>
<reference evidence="2 3" key="1">
    <citation type="journal article" date="2019" name="Nat. Microbiol.">
        <title>Genomic variation and strain-specific functional adaptation in the human gut microbiome during early life.</title>
        <authorList>
            <person name="Vatanen T."/>
            <person name="Plichta D.R."/>
            <person name="Somani J."/>
            <person name="Munch P.C."/>
            <person name="Arthur T.D."/>
            <person name="Hall A.B."/>
            <person name="Rudolf S."/>
            <person name="Oakeley E.J."/>
            <person name="Ke X."/>
            <person name="Young R.A."/>
            <person name="Haiser H.J."/>
            <person name="Kolde R."/>
            <person name="Yassour M."/>
            <person name="Luopajarvi K."/>
            <person name="Siljander H."/>
            <person name="Virtanen S.M."/>
            <person name="Ilonen J."/>
            <person name="Uibo R."/>
            <person name="Tillmann V."/>
            <person name="Mokurov S."/>
            <person name="Dorshakova N."/>
            <person name="Porter J.A."/>
            <person name="McHardy A.C."/>
            <person name="Lahdesmaki H."/>
            <person name="Vlamakis H."/>
            <person name="Huttenhower C."/>
            <person name="Knip M."/>
            <person name="Xavier R.J."/>
        </authorList>
    </citation>
    <scope>NUCLEOTIDE SEQUENCE [LARGE SCALE GENOMIC DNA]</scope>
    <source>
        <strain evidence="2 3">RJX1047</strain>
    </source>
</reference>
<feature type="transmembrane region" description="Helical" evidence="1">
    <location>
        <begin position="49"/>
        <end position="72"/>
    </location>
</feature>
<dbReference type="EMBL" id="SLTU01000001">
    <property type="protein sequence ID" value="TDA76396.1"/>
    <property type="molecule type" value="Genomic_DNA"/>
</dbReference>
<evidence type="ECO:0000313" key="3">
    <source>
        <dbReference type="Proteomes" id="UP000294527"/>
    </source>
</evidence>
<evidence type="ECO:0000313" key="2">
    <source>
        <dbReference type="EMBL" id="TDA76396.1"/>
    </source>
</evidence>
<evidence type="ECO:0000256" key="1">
    <source>
        <dbReference type="SAM" id="Phobius"/>
    </source>
</evidence>
<dbReference type="AlphaFoldDB" id="A0A4R4GHY3"/>
<accession>A0A4R4GHY3</accession>
<protein>
    <submittedName>
        <fullName evidence="2">Uncharacterized protein</fullName>
    </submittedName>
</protein>
<comment type="caution">
    <text evidence="2">The sequence shown here is derived from an EMBL/GenBank/DDBJ whole genome shotgun (WGS) entry which is preliminary data.</text>
</comment>
<keyword evidence="1" id="KW-0812">Transmembrane</keyword>
<keyword evidence="1" id="KW-1133">Transmembrane helix</keyword>
<name>A0A4R4GHY3_9BACT</name>
<sequence length="109" mass="12736">MKRDFNFDHIGKRLPYTAPDGFLDDMENNVWETVRQEMLPSKPKRHFRLWYSLTGGLVAASIALFVVCNLLPNDSRSNFEDVEKAFANLSSNDQDYLFATYQDDLFMKF</sequence>
<gene>
    <name evidence="2" type="ORF">E1I98_08525</name>
</gene>